<keyword evidence="1" id="KW-0472">Membrane</keyword>
<sequence length="99" mass="10763">MLRWGDLAHLLIGMAIVFGLRQGFPRLKVWISVLIVVAVAITWEYGLQNALASVIPWWDPAPDVRQAAMFCVGGLAAAATVAFSRDRAARDGNTAQKGR</sequence>
<proteinExistence type="predicted"/>
<evidence type="ECO:0000313" key="2">
    <source>
        <dbReference type="EMBL" id="QJA50091.1"/>
    </source>
</evidence>
<dbReference type="EMBL" id="MT144173">
    <property type="protein sequence ID" value="QJA50091.1"/>
    <property type="molecule type" value="Genomic_DNA"/>
</dbReference>
<organism evidence="2">
    <name type="scientific">viral metagenome</name>
    <dbReference type="NCBI Taxonomy" id="1070528"/>
    <lineage>
        <taxon>unclassified sequences</taxon>
        <taxon>metagenomes</taxon>
        <taxon>organismal metagenomes</taxon>
    </lineage>
</organism>
<accession>A0A6H1ZRQ0</accession>
<reference evidence="2" key="1">
    <citation type="submission" date="2020-03" db="EMBL/GenBank/DDBJ databases">
        <title>The deep terrestrial virosphere.</title>
        <authorList>
            <person name="Holmfeldt K."/>
            <person name="Nilsson E."/>
            <person name="Simone D."/>
            <person name="Lopez-Fernandez M."/>
            <person name="Wu X."/>
            <person name="de Brujin I."/>
            <person name="Lundin D."/>
            <person name="Andersson A."/>
            <person name="Bertilsson S."/>
            <person name="Dopson M."/>
        </authorList>
    </citation>
    <scope>NUCLEOTIDE SEQUENCE</scope>
    <source>
        <strain evidence="2">TM448A01604</strain>
    </source>
</reference>
<feature type="transmembrane region" description="Helical" evidence="1">
    <location>
        <begin position="6"/>
        <end position="24"/>
    </location>
</feature>
<keyword evidence="1" id="KW-1133">Transmembrane helix</keyword>
<name>A0A6H1ZRQ0_9ZZZZ</name>
<evidence type="ECO:0000256" key="1">
    <source>
        <dbReference type="SAM" id="Phobius"/>
    </source>
</evidence>
<feature type="transmembrane region" description="Helical" evidence="1">
    <location>
        <begin position="67"/>
        <end position="84"/>
    </location>
</feature>
<gene>
    <name evidence="2" type="ORF">TM448A01604_0012</name>
</gene>
<dbReference type="AlphaFoldDB" id="A0A6H1ZRQ0"/>
<feature type="transmembrane region" description="Helical" evidence="1">
    <location>
        <begin position="29"/>
        <end position="47"/>
    </location>
</feature>
<keyword evidence="1" id="KW-0812">Transmembrane</keyword>
<protein>
    <submittedName>
        <fullName evidence="2">Uncharacterized protein</fullName>
    </submittedName>
</protein>